<evidence type="ECO:0000313" key="3">
    <source>
        <dbReference type="Proteomes" id="UP000584642"/>
    </source>
</evidence>
<feature type="transmembrane region" description="Helical" evidence="1">
    <location>
        <begin position="376"/>
        <end position="397"/>
    </location>
</feature>
<feature type="transmembrane region" description="Helical" evidence="1">
    <location>
        <begin position="158"/>
        <end position="180"/>
    </location>
</feature>
<comment type="caution">
    <text evidence="2">The sequence shown here is derived from an EMBL/GenBank/DDBJ whole genome shotgun (WGS) entry which is preliminary data.</text>
</comment>
<dbReference type="RefSeq" id="WP_180285807.1">
    <property type="nucleotide sequence ID" value="NZ_JABFDB010000034.1"/>
</dbReference>
<reference evidence="2 3" key="1">
    <citation type="submission" date="2020-05" db="EMBL/GenBank/DDBJ databases">
        <title>Azospirillum oleiclasticum sp. nov, a nitrogen-fixing and heavy crude oil-emulsifying bacterium isolated from the crude oil of Yumen Oilfield.</title>
        <authorList>
            <person name="Wu D."/>
            <person name="Cai M."/>
            <person name="Zhang X."/>
        </authorList>
    </citation>
    <scope>NUCLEOTIDE SEQUENCE [LARGE SCALE GENOMIC DNA]</scope>
    <source>
        <strain evidence="2 3">ROY-1-1-2</strain>
    </source>
</reference>
<dbReference type="Proteomes" id="UP000584642">
    <property type="component" value="Unassembled WGS sequence"/>
</dbReference>
<feature type="transmembrane region" description="Helical" evidence="1">
    <location>
        <begin position="12"/>
        <end position="32"/>
    </location>
</feature>
<dbReference type="EMBL" id="JABFDB010000034">
    <property type="protein sequence ID" value="NYZ24029.1"/>
    <property type="molecule type" value="Genomic_DNA"/>
</dbReference>
<dbReference type="Pfam" id="PF03929">
    <property type="entry name" value="PepSY_TM"/>
    <property type="match status" value="1"/>
</dbReference>
<proteinExistence type="predicted"/>
<protein>
    <submittedName>
        <fullName evidence="2">PepSY domain-containing protein</fullName>
    </submittedName>
</protein>
<dbReference type="PANTHER" id="PTHR34219:SF5">
    <property type="entry name" value="BLR4505 PROTEIN"/>
    <property type="match status" value="1"/>
</dbReference>
<keyword evidence="1" id="KW-1133">Transmembrane helix</keyword>
<keyword evidence="1" id="KW-0472">Membrane</keyword>
<evidence type="ECO:0000313" key="2">
    <source>
        <dbReference type="EMBL" id="NYZ24029.1"/>
    </source>
</evidence>
<organism evidence="2 3">
    <name type="scientific">Azospirillum oleiclasticum</name>
    <dbReference type="NCBI Taxonomy" id="2735135"/>
    <lineage>
        <taxon>Bacteria</taxon>
        <taxon>Pseudomonadati</taxon>
        <taxon>Pseudomonadota</taxon>
        <taxon>Alphaproteobacteria</taxon>
        <taxon>Rhodospirillales</taxon>
        <taxon>Azospirillaceae</taxon>
        <taxon>Azospirillum</taxon>
    </lineage>
</organism>
<sequence length="422" mass="47141">MRAFWTLLHRWFGLGAAVFLFIAGATGAVISWDHELDDLLNPHLTHVAGTGQALPSLELARRVEERDPRVRATFIPLAVEPGESLSLFVWPRVDPATGRLFEPGYNQVFLDPATGEELGRREWGAAWPITTETFISFLYKLHYSLHIPEIAGIDDWGLWFMGIVAAGWTIDCFVGAYLTLPARRRRGEGEVPRGWWRRWAPAWKIRTDGSAYRINFDIHRAFGLWTWAMLFILAFTAFTLAYYREVFMPAMQLVSSVTPSPFDTRTPTPLHEPMEPGIDFPGIIGRAQAEAARRGWEEPVGSVFFSPNYGLYGVNFHHPGDDHGAAGVGPARLYFDSTDGRYLGDRQPWVGTMADLFVQAQFPLHSGRILGVPGRILVSLMGVVVAALSVTGVVIWARKRRARLSRDIRRGAGAAHHPVAAE</sequence>
<dbReference type="PANTHER" id="PTHR34219">
    <property type="entry name" value="IRON-REGULATED INNER MEMBRANE PROTEIN-RELATED"/>
    <property type="match status" value="1"/>
</dbReference>
<feature type="transmembrane region" description="Helical" evidence="1">
    <location>
        <begin position="222"/>
        <end position="243"/>
    </location>
</feature>
<evidence type="ECO:0000256" key="1">
    <source>
        <dbReference type="SAM" id="Phobius"/>
    </source>
</evidence>
<gene>
    <name evidence="2" type="ORF">HND93_30365</name>
</gene>
<keyword evidence="3" id="KW-1185">Reference proteome</keyword>
<dbReference type="InterPro" id="IPR005625">
    <property type="entry name" value="PepSY-ass_TM"/>
</dbReference>
<name>A0ABX2TI66_9PROT</name>
<keyword evidence="1" id="KW-0812">Transmembrane</keyword>
<accession>A0ABX2TI66</accession>